<dbReference type="Pfam" id="PF00067">
    <property type="entry name" value="p450"/>
    <property type="match status" value="1"/>
</dbReference>
<dbReference type="Proteomes" id="UP001408356">
    <property type="component" value="Unassembled WGS sequence"/>
</dbReference>
<evidence type="ECO:0000256" key="5">
    <source>
        <dbReference type="ARBA" id="ARBA00023002"/>
    </source>
</evidence>
<keyword evidence="8" id="KW-0812">Transmembrane</keyword>
<keyword evidence="3" id="KW-0349">Heme</keyword>
<evidence type="ECO:0000256" key="1">
    <source>
        <dbReference type="ARBA" id="ARBA00001971"/>
    </source>
</evidence>
<evidence type="ECO:0000256" key="7">
    <source>
        <dbReference type="ARBA" id="ARBA00023033"/>
    </source>
</evidence>
<evidence type="ECO:0000256" key="6">
    <source>
        <dbReference type="ARBA" id="ARBA00023004"/>
    </source>
</evidence>
<feature type="transmembrane region" description="Helical" evidence="8">
    <location>
        <begin position="12"/>
        <end position="34"/>
    </location>
</feature>
<evidence type="ECO:0000256" key="8">
    <source>
        <dbReference type="SAM" id="Phobius"/>
    </source>
</evidence>
<keyword evidence="4" id="KW-0479">Metal-binding</keyword>
<evidence type="ECO:0000256" key="2">
    <source>
        <dbReference type="ARBA" id="ARBA00010617"/>
    </source>
</evidence>
<protein>
    <submittedName>
        <fullName evidence="9">Pisatin demethylase</fullName>
    </submittedName>
</protein>
<name>A0ABR2UW48_9PEZI</name>
<keyword evidence="7" id="KW-0503">Monooxygenase</keyword>
<dbReference type="PANTHER" id="PTHR24305">
    <property type="entry name" value="CYTOCHROME P450"/>
    <property type="match status" value="1"/>
</dbReference>
<gene>
    <name evidence="9" type="ORF">SUNI508_07681</name>
</gene>
<sequence length="506" mass="57091">MLVAGFDISPANCATALVGAFASWYLITAIITWYRLRHIPGPFLASFSYIWIANVAQSARQYHVHRDLCKTYGPLVRVGPNELPTDDPEILRRMAAVRSSYGRDSWYKGTRLNPHEDNLIYIMDKKVHSDRKAKIVGGFAGREAPLMEAGIDVQVKTLINVIREKYLWDSDSNQNKLLDLAPILSYFTMDVISKVALGQEFGYLEANADLYDFLREVRENWPRLAMAVDVPWIRNIIFSPLFLRLFGASEADEKGMGKCMSVAHGFIGKRFAPDAKGQRDLLGYWIRNGMSQKECEIDGLLMIIAGSDTTASAIRITMLYLMTCPQVYQKLKAEIATAFREGKVSSPISFDEAKKLPYLQAVVYEGLRQRPPAPGLYPKSVPPEGDQIHGKFIPGGTAIGMNTPSLFASTKHFGVDADIFRPERFTEASEEDRVEMEKLVELAFGYGRFMCVGKPVAFMELNKAFFELLRAFDFQLVNPTKPWESRSYSVFVEENMWVKVTESSKS</sequence>
<evidence type="ECO:0000313" key="9">
    <source>
        <dbReference type="EMBL" id="KAK9418909.1"/>
    </source>
</evidence>
<dbReference type="PANTHER" id="PTHR24305:SF77">
    <property type="entry name" value="CYTOCHROME P450 MONOOXYGENASE"/>
    <property type="match status" value="1"/>
</dbReference>
<dbReference type="PRINTS" id="PR00463">
    <property type="entry name" value="EP450I"/>
</dbReference>
<comment type="caution">
    <text evidence="9">The sequence shown here is derived from an EMBL/GenBank/DDBJ whole genome shotgun (WGS) entry which is preliminary data.</text>
</comment>
<dbReference type="CDD" id="cd11060">
    <property type="entry name" value="CYP57A1-like"/>
    <property type="match status" value="1"/>
</dbReference>
<keyword evidence="6" id="KW-0408">Iron</keyword>
<dbReference type="InterPro" id="IPR036396">
    <property type="entry name" value="Cyt_P450_sf"/>
</dbReference>
<keyword evidence="5" id="KW-0560">Oxidoreductase</keyword>
<proteinExistence type="inferred from homology"/>
<evidence type="ECO:0000256" key="3">
    <source>
        <dbReference type="ARBA" id="ARBA00022617"/>
    </source>
</evidence>
<accession>A0ABR2UW48</accession>
<dbReference type="InterPro" id="IPR050121">
    <property type="entry name" value="Cytochrome_P450_monoxygenase"/>
</dbReference>
<dbReference type="SUPFAM" id="SSF48264">
    <property type="entry name" value="Cytochrome P450"/>
    <property type="match status" value="1"/>
</dbReference>
<evidence type="ECO:0000313" key="10">
    <source>
        <dbReference type="Proteomes" id="UP001408356"/>
    </source>
</evidence>
<organism evidence="9 10">
    <name type="scientific">Seiridium unicorne</name>
    <dbReference type="NCBI Taxonomy" id="138068"/>
    <lineage>
        <taxon>Eukaryota</taxon>
        <taxon>Fungi</taxon>
        <taxon>Dikarya</taxon>
        <taxon>Ascomycota</taxon>
        <taxon>Pezizomycotina</taxon>
        <taxon>Sordariomycetes</taxon>
        <taxon>Xylariomycetidae</taxon>
        <taxon>Amphisphaeriales</taxon>
        <taxon>Sporocadaceae</taxon>
        <taxon>Seiridium</taxon>
    </lineage>
</organism>
<comment type="cofactor">
    <cofactor evidence="1">
        <name>heme</name>
        <dbReference type="ChEBI" id="CHEBI:30413"/>
    </cofactor>
</comment>
<dbReference type="InterPro" id="IPR002401">
    <property type="entry name" value="Cyt_P450_E_grp-I"/>
</dbReference>
<evidence type="ECO:0000256" key="4">
    <source>
        <dbReference type="ARBA" id="ARBA00022723"/>
    </source>
</evidence>
<keyword evidence="8" id="KW-0472">Membrane</keyword>
<dbReference type="EMBL" id="JARVKF010000342">
    <property type="protein sequence ID" value="KAK9418909.1"/>
    <property type="molecule type" value="Genomic_DNA"/>
</dbReference>
<reference evidence="9 10" key="1">
    <citation type="journal article" date="2024" name="J. Plant Pathol.">
        <title>Sequence and assembly of the genome of Seiridium unicorne, isolate CBS 538.82, causal agent of cypress canker disease.</title>
        <authorList>
            <person name="Scali E."/>
            <person name="Rocca G.D."/>
            <person name="Danti R."/>
            <person name="Garbelotto M."/>
            <person name="Barberini S."/>
            <person name="Baroncelli R."/>
            <person name="Emiliani G."/>
        </authorList>
    </citation>
    <scope>NUCLEOTIDE SEQUENCE [LARGE SCALE GENOMIC DNA]</scope>
    <source>
        <strain evidence="9 10">BM-138-508</strain>
    </source>
</reference>
<dbReference type="PRINTS" id="PR00385">
    <property type="entry name" value="P450"/>
</dbReference>
<keyword evidence="8" id="KW-1133">Transmembrane helix</keyword>
<keyword evidence="10" id="KW-1185">Reference proteome</keyword>
<dbReference type="Gene3D" id="1.10.630.10">
    <property type="entry name" value="Cytochrome P450"/>
    <property type="match status" value="1"/>
</dbReference>
<comment type="similarity">
    <text evidence="2">Belongs to the cytochrome P450 family.</text>
</comment>
<dbReference type="InterPro" id="IPR001128">
    <property type="entry name" value="Cyt_P450"/>
</dbReference>